<dbReference type="Pfam" id="PF00717">
    <property type="entry name" value="Peptidase_S24"/>
    <property type="match status" value="1"/>
</dbReference>
<dbReference type="EMBL" id="MZGT01000110">
    <property type="protein sequence ID" value="OPJ56534.1"/>
    <property type="molecule type" value="Genomic_DNA"/>
</dbReference>
<keyword evidence="6 12" id="KW-0068">Autocatalytic cleavage</keyword>
<dbReference type="GO" id="GO:0006508">
    <property type="term" value="P:proteolysis"/>
    <property type="evidence" value="ECO:0007669"/>
    <property type="project" value="InterPro"/>
</dbReference>
<comment type="function">
    <text evidence="12">Represses a number of genes involved in the response to DNA damage (SOS response), including recA and lexA. In the presence of single-stranded DNA, RecA interacts with LexA causing an autocatalytic cleavage which disrupts the DNA-binding part of LexA, leading to derepression of the SOS regulon and eventually DNA repair.</text>
</comment>
<dbReference type="Proteomes" id="UP000656077">
    <property type="component" value="Unassembled WGS sequence"/>
</dbReference>
<evidence type="ECO:0000256" key="7">
    <source>
        <dbReference type="ARBA" id="ARBA00023015"/>
    </source>
</evidence>
<keyword evidence="19" id="KW-1185">Reference proteome</keyword>
<evidence type="ECO:0000256" key="4">
    <source>
        <dbReference type="ARBA" id="ARBA00022763"/>
    </source>
</evidence>
<keyword evidence="2 12" id="KW-0678">Repressor</keyword>
<dbReference type="EMBL" id="QXDJ01000003">
    <property type="protein sequence ID" value="RII33908.1"/>
    <property type="molecule type" value="Genomic_DNA"/>
</dbReference>
<dbReference type="STRING" id="225345.CLCHR_45600"/>
<keyword evidence="5 12" id="KW-0378">Hydrolase</keyword>
<evidence type="ECO:0000256" key="1">
    <source>
        <dbReference type="ARBA" id="ARBA00007484"/>
    </source>
</evidence>
<dbReference type="GO" id="GO:0045892">
    <property type="term" value="P:negative regulation of DNA-templated transcription"/>
    <property type="evidence" value="ECO:0007669"/>
    <property type="project" value="UniProtKB-UniRule"/>
</dbReference>
<proteinExistence type="inferred from homology"/>
<dbReference type="InterPro" id="IPR006197">
    <property type="entry name" value="Peptidase_S24_LexA"/>
</dbReference>
<comment type="catalytic activity">
    <reaction evidence="12">
        <text>Hydrolysis of Ala-|-Gly bond in repressor LexA.</text>
        <dbReference type="EC" id="3.4.21.88"/>
    </reaction>
</comment>
<comment type="caution">
    <text evidence="17">The sequence shown here is derived from an EMBL/GenBank/DDBJ whole genome shotgun (WGS) entry which is preliminary data.</text>
</comment>
<dbReference type="InterPro" id="IPR050077">
    <property type="entry name" value="LexA_repressor"/>
</dbReference>
<dbReference type="SUPFAM" id="SSF46785">
    <property type="entry name" value="Winged helix' DNA-binding domain"/>
    <property type="match status" value="1"/>
</dbReference>
<dbReference type="Gene3D" id="2.10.109.10">
    <property type="entry name" value="Umud Fragment, subunit A"/>
    <property type="match status" value="1"/>
</dbReference>
<feature type="domain" description="Peptidase S24/S26A/S26B/S26C" evidence="14">
    <location>
        <begin position="82"/>
        <end position="195"/>
    </location>
</feature>
<dbReference type="FunFam" id="2.10.109.10:FF:000001">
    <property type="entry name" value="LexA repressor"/>
    <property type="match status" value="1"/>
</dbReference>
<dbReference type="InterPro" id="IPR036390">
    <property type="entry name" value="WH_DNA-bd_sf"/>
</dbReference>
<keyword evidence="4 12" id="KW-0227">DNA damage</keyword>
<keyword evidence="8 12" id="KW-0238">DNA-binding</keyword>
<evidence type="ECO:0000256" key="2">
    <source>
        <dbReference type="ARBA" id="ARBA00022491"/>
    </source>
</evidence>
<evidence type="ECO:0000256" key="3">
    <source>
        <dbReference type="ARBA" id="ARBA00022705"/>
    </source>
</evidence>
<keyword evidence="11 12" id="KW-0742">SOS response</keyword>
<feature type="DNA-binding region" description="H-T-H motif" evidence="12">
    <location>
        <begin position="28"/>
        <end position="48"/>
    </location>
</feature>
<dbReference type="Gene3D" id="1.10.10.10">
    <property type="entry name" value="Winged helix-like DNA-binding domain superfamily/Winged helix DNA-binding domain"/>
    <property type="match status" value="1"/>
</dbReference>
<organism evidence="17 19">
    <name type="scientific">Clostridium chromiireducens</name>
    <dbReference type="NCBI Taxonomy" id="225345"/>
    <lineage>
        <taxon>Bacteria</taxon>
        <taxon>Bacillati</taxon>
        <taxon>Bacillota</taxon>
        <taxon>Clostridia</taxon>
        <taxon>Eubacteriales</taxon>
        <taxon>Clostridiaceae</taxon>
        <taxon>Clostridium</taxon>
    </lineage>
</organism>
<comment type="subunit">
    <text evidence="12">Homodimer.</text>
</comment>
<evidence type="ECO:0000256" key="10">
    <source>
        <dbReference type="ARBA" id="ARBA00023204"/>
    </source>
</evidence>
<dbReference type="RefSeq" id="WP_079442165.1">
    <property type="nucleotide sequence ID" value="NZ_JBLZIA010000012.1"/>
</dbReference>
<reference evidence="16" key="3">
    <citation type="submission" date="2019-12" db="EMBL/GenBank/DDBJ databases">
        <title>Microbes associate with the intestines of laboratory mice.</title>
        <authorList>
            <person name="Navarre W."/>
            <person name="Wong E."/>
        </authorList>
    </citation>
    <scope>NUCLEOTIDE SEQUENCE</scope>
    <source>
        <strain evidence="16">NM79_F5</strain>
    </source>
</reference>
<evidence type="ECO:0000313" key="18">
    <source>
        <dbReference type="EMBL" id="RII33908.1"/>
    </source>
</evidence>
<dbReference type="EC" id="3.4.21.88" evidence="12"/>
<dbReference type="InterPro" id="IPR006199">
    <property type="entry name" value="LexA_DNA-bd_dom"/>
</dbReference>
<evidence type="ECO:0000313" key="19">
    <source>
        <dbReference type="Proteomes" id="UP000191056"/>
    </source>
</evidence>
<evidence type="ECO:0000313" key="16">
    <source>
        <dbReference type="EMBL" id="MVX63193.1"/>
    </source>
</evidence>
<evidence type="ECO:0000256" key="11">
    <source>
        <dbReference type="ARBA" id="ARBA00023236"/>
    </source>
</evidence>
<keyword evidence="7 12" id="KW-0805">Transcription regulation</keyword>
<dbReference type="InterPro" id="IPR036286">
    <property type="entry name" value="LexA/Signal_pep-like_sf"/>
</dbReference>
<dbReference type="GO" id="GO:0009432">
    <property type="term" value="P:SOS response"/>
    <property type="evidence" value="ECO:0007669"/>
    <property type="project" value="UniProtKB-UniRule"/>
</dbReference>
<dbReference type="Proteomes" id="UP000265930">
    <property type="component" value="Unassembled WGS sequence"/>
</dbReference>
<dbReference type="SUPFAM" id="SSF51306">
    <property type="entry name" value="LexA/Signal peptidase"/>
    <property type="match status" value="1"/>
</dbReference>
<evidence type="ECO:0000259" key="14">
    <source>
        <dbReference type="Pfam" id="PF00717"/>
    </source>
</evidence>
<evidence type="ECO:0000256" key="6">
    <source>
        <dbReference type="ARBA" id="ARBA00022813"/>
    </source>
</evidence>
<evidence type="ECO:0000256" key="13">
    <source>
        <dbReference type="RuleBase" id="RU003991"/>
    </source>
</evidence>
<dbReference type="GO" id="GO:0006260">
    <property type="term" value="P:DNA replication"/>
    <property type="evidence" value="ECO:0007669"/>
    <property type="project" value="UniProtKB-UniRule"/>
</dbReference>
<protein>
    <recommendedName>
        <fullName evidence="12">LexA repressor</fullName>
        <ecNumber evidence="12">3.4.21.88</ecNumber>
    </recommendedName>
</protein>
<keyword evidence="9 12" id="KW-0804">Transcription</keyword>
<evidence type="ECO:0000256" key="5">
    <source>
        <dbReference type="ARBA" id="ARBA00022801"/>
    </source>
</evidence>
<dbReference type="PANTHER" id="PTHR33516:SF2">
    <property type="entry name" value="LEXA REPRESSOR-RELATED"/>
    <property type="match status" value="1"/>
</dbReference>
<reference evidence="17 19" key="1">
    <citation type="submission" date="2017-03" db="EMBL/GenBank/DDBJ databases">
        <title>Genome sequence of Clostridium chromiireducens DSM 23318.</title>
        <authorList>
            <person name="Poehlein A."/>
            <person name="Daniel R."/>
        </authorList>
    </citation>
    <scope>NUCLEOTIDE SEQUENCE [LARGE SCALE GENOMIC DNA]</scope>
    <source>
        <strain evidence="17 19">DSM 23318</strain>
    </source>
</reference>
<dbReference type="Pfam" id="PF01726">
    <property type="entry name" value="LexA_DNA_bind"/>
    <property type="match status" value="1"/>
</dbReference>
<evidence type="ECO:0000313" key="17">
    <source>
        <dbReference type="EMBL" id="OPJ56534.1"/>
    </source>
</evidence>
<evidence type="ECO:0000256" key="12">
    <source>
        <dbReference type="HAMAP-Rule" id="MF_00015"/>
    </source>
</evidence>
<dbReference type="InterPro" id="IPR015927">
    <property type="entry name" value="Peptidase_S24_S26A/B/C"/>
</dbReference>
<dbReference type="InterPro" id="IPR036388">
    <property type="entry name" value="WH-like_DNA-bd_sf"/>
</dbReference>
<dbReference type="NCBIfam" id="TIGR00498">
    <property type="entry name" value="lexA"/>
    <property type="match status" value="1"/>
</dbReference>
<dbReference type="GO" id="GO:0004252">
    <property type="term" value="F:serine-type endopeptidase activity"/>
    <property type="evidence" value="ECO:0007669"/>
    <property type="project" value="UniProtKB-UniRule"/>
</dbReference>
<feature type="domain" description="LexA repressor DNA-binding" evidence="15">
    <location>
        <begin position="6"/>
        <end position="65"/>
    </location>
</feature>
<dbReference type="PANTHER" id="PTHR33516">
    <property type="entry name" value="LEXA REPRESSOR"/>
    <property type="match status" value="1"/>
</dbReference>
<keyword evidence="10 12" id="KW-0234">DNA repair</keyword>
<dbReference type="GO" id="GO:0003677">
    <property type="term" value="F:DNA binding"/>
    <property type="evidence" value="ECO:0007669"/>
    <property type="project" value="UniProtKB-UniRule"/>
</dbReference>
<dbReference type="EMBL" id="WSRQ01000007">
    <property type="protein sequence ID" value="MVX63193.1"/>
    <property type="molecule type" value="Genomic_DNA"/>
</dbReference>
<name>A0A1V4I9H3_9CLOT</name>
<evidence type="ECO:0000313" key="20">
    <source>
        <dbReference type="Proteomes" id="UP000265930"/>
    </source>
</evidence>
<evidence type="ECO:0000259" key="15">
    <source>
        <dbReference type="Pfam" id="PF01726"/>
    </source>
</evidence>
<feature type="active site" description="For autocatalytic cleavage activity" evidence="12">
    <location>
        <position position="125"/>
    </location>
</feature>
<dbReference type="CDD" id="cd06529">
    <property type="entry name" value="S24_LexA-like"/>
    <property type="match status" value="1"/>
</dbReference>
<dbReference type="OrthoDB" id="9802364at2"/>
<evidence type="ECO:0000256" key="9">
    <source>
        <dbReference type="ARBA" id="ARBA00023163"/>
    </source>
</evidence>
<dbReference type="GO" id="GO:0006281">
    <property type="term" value="P:DNA repair"/>
    <property type="evidence" value="ECO:0007669"/>
    <property type="project" value="UniProtKB-UniRule"/>
</dbReference>
<dbReference type="InterPro" id="IPR006200">
    <property type="entry name" value="LexA"/>
</dbReference>
<accession>A0A1V4I9H3</accession>
<dbReference type="InterPro" id="IPR039418">
    <property type="entry name" value="LexA-like"/>
</dbReference>
<dbReference type="PRINTS" id="PR00726">
    <property type="entry name" value="LEXASERPTASE"/>
</dbReference>
<dbReference type="Proteomes" id="UP000191056">
    <property type="component" value="Unassembled WGS sequence"/>
</dbReference>
<dbReference type="HAMAP" id="MF_00015">
    <property type="entry name" value="LexA"/>
    <property type="match status" value="1"/>
</dbReference>
<reference evidence="18 20" key="2">
    <citation type="submission" date="2018-08" db="EMBL/GenBank/DDBJ databases">
        <title>Genome of Clostridium chromiireducens C1, DSM12136.</title>
        <authorList>
            <person name="Xing M."/>
            <person name="Wei Y."/>
            <person name="Ang E.L."/>
            <person name="Zhao H."/>
            <person name="Zhang Y."/>
        </authorList>
    </citation>
    <scope>NUCLEOTIDE SEQUENCE [LARGE SCALE GENOMIC DNA]</scope>
    <source>
        <strain evidence="18 20">C1</strain>
    </source>
</reference>
<dbReference type="AlphaFoldDB" id="A0A1V4I9H3"/>
<feature type="active site" description="For autocatalytic cleavage activity" evidence="12">
    <location>
        <position position="162"/>
    </location>
</feature>
<comment type="similarity">
    <text evidence="1 12 13">Belongs to the peptidase S24 family.</text>
</comment>
<feature type="site" description="Cleavage; by autolysis" evidence="12">
    <location>
        <begin position="89"/>
        <end position="90"/>
    </location>
</feature>
<keyword evidence="3 12" id="KW-0235">DNA replication</keyword>
<evidence type="ECO:0000256" key="8">
    <source>
        <dbReference type="ARBA" id="ARBA00023125"/>
    </source>
</evidence>
<gene>
    <name evidence="17" type="primary">lexA_3</name>
    <name evidence="12 16" type="synonym">lexA</name>
    <name evidence="17" type="ORF">CLCHR_45600</name>
    <name evidence="18" type="ORF">D2A34_12015</name>
    <name evidence="16" type="ORF">GKZ28_05705</name>
</gene>
<sequence length="202" mass="22761">MSDEKDKQSEIYDFLKSYTENKGYPPSVREICEAVSLRSTSTVHGHLKRLEKKGMIKRDPSKPRALEIAEFSAPKREMINIPILGKITAGSPILATENIEDTFALPLDYIKHDKELFMLRVSGESMVNAGIRDNDLAIIENVQTALNGDIVVALIEDSATIKRFFKEKDHIRLQPENDAMDPIIVDDCKVLGKLVGIFRSFK</sequence>